<feature type="DNA-binding region" description="H-T-H motif" evidence="4">
    <location>
        <begin position="42"/>
        <end position="61"/>
    </location>
</feature>
<dbReference type="PRINTS" id="PR00455">
    <property type="entry name" value="HTHTETR"/>
</dbReference>
<feature type="domain" description="HTH tetR-type" evidence="6">
    <location>
        <begin position="20"/>
        <end position="79"/>
    </location>
</feature>
<dbReference type="InterPro" id="IPR036271">
    <property type="entry name" value="Tet_transcr_reg_TetR-rel_C_sf"/>
</dbReference>
<comment type="caution">
    <text evidence="7">The sequence shown here is derived from an EMBL/GenBank/DDBJ whole genome shotgun (WGS) entry which is preliminary data.</text>
</comment>
<dbReference type="SUPFAM" id="SSF46689">
    <property type="entry name" value="Homeodomain-like"/>
    <property type="match status" value="1"/>
</dbReference>
<feature type="compositionally biased region" description="Polar residues" evidence="5">
    <location>
        <begin position="1"/>
        <end position="10"/>
    </location>
</feature>
<evidence type="ECO:0000313" key="8">
    <source>
        <dbReference type="Proteomes" id="UP000805614"/>
    </source>
</evidence>
<organism evidence="7 8">
    <name type="scientific">Actinomadura alba</name>
    <dbReference type="NCBI Taxonomy" id="406431"/>
    <lineage>
        <taxon>Bacteria</taxon>
        <taxon>Bacillati</taxon>
        <taxon>Actinomycetota</taxon>
        <taxon>Actinomycetes</taxon>
        <taxon>Streptosporangiales</taxon>
        <taxon>Thermomonosporaceae</taxon>
        <taxon>Actinomadura</taxon>
    </lineage>
</organism>
<evidence type="ECO:0000259" key="6">
    <source>
        <dbReference type="PROSITE" id="PS50977"/>
    </source>
</evidence>
<evidence type="ECO:0000256" key="3">
    <source>
        <dbReference type="ARBA" id="ARBA00023163"/>
    </source>
</evidence>
<protein>
    <submittedName>
        <fullName evidence="7">TetR/AcrR family transcriptional regulator</fullName>
    </submittedName>
</protein>
<keyword evidence="3" id="KW-0804">Transcription</keyword>
<dbReference type="EMBL" id="JABVEC010000011">
    <property type="protein sequence ID" value="MBC6467217.1"/>
    <property type="molecule type" value="Genomic_DNA"/>
</dbReference>
<evidence type="ECO:0000256" key="2">
    <source>
        <dbReference type="ARBA" id="ARBA00023125"/>
    </source>
</evidence>
<reference evidence="7 8" key="1">
    <citation type="submission" date="2020-06" db="EMBL/GenBank/DDBJ databases">
        <title>Actinomadura xiongansis sp. nov., isolated from soil of Baiyangdian.</title>
        <authorList>
            <person name="Zhang X."/>
        </authorList>
    </citation>
    <scope>NUCLEOTIDE SEQUENCE [LARGE SCALE GENOMIC DNA]</scope>
    <source>
        <strain evidence="7 8">HBUM206468</strain>
    </source>
</reference>
<feature type="region of interest" description="Disordered" evidence="5">
    <location>
        <begin position="1"/>
        <end position="21"/>
    </location>
</feature>
<evidence type="ECO:0000256" key="4">
    <source>
        <dbReference type="PROSITE-ProRule" id="PRU00335"/>
    </source>
</evidence>
<evidence type="ECO:0000256" key="1">
    <source>
        <dbReference type="ARBA" id="ARBA00023015"/>
    </source>
</evidence>
<keyword evidence="2 4" id="KW-0238">DNA-binding</keyword>
<dbReference type="PANTHER" id="PTHR30055:SF234">
    <property type="entry name" value="HTH-TYPE TRANSCRIPTIONAL REGULATOR BETI"/>
    <property type="match status" value="1"/>
</dbReference>
<evidence type="ECO:0000313" key="7">
    <source>
        <dbReference type="EMBL" id="MBC6467217.1"/>
    </source>
</evidence>
<keyword evidence="1" id="KW-0805">Transcription regulation</keyword>
<dbReference type="Proteomes" id="UP000805614">
    <property type="component" value="Unassembled WGS sequence"/>
</dbReference>
<sequence length="196" mass="21108">MSETSHQTPVPSRRKRADARRNHERLLAEADTVLREQGTEASLEQIARQAGVAIGTLYAHFPNRLALLVALLRDKQDAVFALGDELLAAPAVPPAEALARWMRTVAEHAATYSGLADQLLGSLDDETSELHAACKRMSAAGETLVERARAAGAIRPDATADDVFALISAAAWLRGQLPDAAHADHLMSFIFDGLRP</sequence>
<keyword evidence="8" id="KW-1185">Reference proteome</keyword>
<dbReference type="RefSeq" id="WP_187244212.1">
    <property type="nucleotide sequence ID" value="NZ_BAAAOK010000006.1"/>
</dbReference>
<dbReference type="PROSITE" id="PS50977">
    <property type="entry name" value="HTH_TETR_2"/>
    <property type="match status" value="1"/>
</dbReference>
<dbReference type="PANTHER" id="PTHR30055">
    <property type="entry name" value="HTH-TYPE TRANSCRIPTIONAL REGULATOR RUTR"/>
    <property type="match status" value="1"/>
</dbReference>
<dbReference type="SUPFAM" id="SSF48498">
    <property type="entry name" value="Tetracyclin repressor-like, C-terminal domain"/>
    <property type="match status" value="1"/>
</dbReference>
<dbReference type="Pfam" id="PF00440">
    <property type="entry name" value="TetR_N"/>
    <property type="match status" value="1"/>
</dbReference>
<dbReference type="InterPro" id="IPR050109">
    <property type="entry name" value="HTH-type_TetR-like_transc_reg"/>
</dbReference>
<dbReference type="Pfam" id="PF21597">
    <property type="entry name" value="TetR_C_43"/>
    <property type="match status" value="1"/>
</dbReference>
<dbReference type="InterPro" id="IPR001647">
    <property type="entry name" value="HTH_TetR"/>
</dbReference>
<gene>
    <name evidence="7" type="ORF">HKK74_17145</name>
</gene>
<evidence type="ECO:0000256" key="5">
    <source>
        <dbReference type="SAM" id="MobiDB-lite"/>
    </source>
</evidence>
<accession>A0ABR7LRS7</accession>
<dbReference type="Gene3D" id="1.10.357.10">
    <property type="entry name" value="Tetracycline Repressor, domain 2"/>
    <property type="match status" value="1"/>
</dbReference>
<dbReference type="InterPro" id="IPR009057">
    <property type="entry name" value="Homeodomain-like_sf"/>
</dbReference>
<name>A0ABR7LRS7_9ACTN</name>
<dbReference type="InterPro" id="IPR049445">
    <property type="entry name" value="TetR_SbtR-like_C"/>
</dbReference>
<proteinExistence type="predicted"/>